<comment type="catalytic activity">
    <reaction evidence="1">
        <text>Endonucleolytic cleavage to 5'-phosphomonoester.</text>
        <dbReference type="EC" id="3.1.26.4"/>
    </reaction>
</comment>
<dbReference type="CDD" id="cd13934">
    <property type="entry name" value="RNase_H_Dikarya_like"/>
    <property type="match status" value="1"/>
</dbReference>
<dbReference type="SUPFAM" id="SSF53098">
    <property type="entry name" value="Ribonuclease H-like"/>
    <property type="match status" value="1"/>
</dbReference>
<evidence type="ECO:0000256" key="4">
    <source>
        <dbReference type="ARBA" id="ARBA00022722"/>
    </source>
</evidence>
<comment type="caution">
    <text evidence="10">The sequence shown here is derived from an EMBL/GenBank/DDBJ whole genome shotgun (WGS) entry which is preliminary data.</text>
</comment>
<dbReference type="InterPro" id="IPR050092">
    <property type="entry name" value="RNase_H"/>
</dbReference>
<evidence type="ECO:0000313" key="11">
    <source>
        <dbReference type="Proteomes" id="UP001321760"/>
    </source>
</evidence>
<sequence>MSDSNYDSVEEDNPRQVLDTDGDFEVPGAIPPLTLKLHEIPGMFGYTGNPAGPQPRPCFMPIRPVPYPALVWRAQAAMGEGTNGIWCATVFRPASGADDSPMALFAPRPINTANEGVLSTRFVVRRRYVPRIAGLKTMLLMTHGVCHDEGCPNARGGWAFIYKPGPEGIVKGVLEQMGPNNQLHILTTQRAKLRAAIAALEFCAWSHEGWERVIIATNSDYLANGATTYMGTWATRGWRTSVNSPVKNRDLWESLGNRMRETAEGGCVVSFWQIPRAWNTGAYEAAKAAADSGEIRIEYSKLKGLKSWGELG</sequence>
<keyword evidence="5" id="KW-0479">Metal-binding</keyword>
<evidence type="ECO:0000256" key="3">
    <source>
        <dbReference type="ARBA" id="ARBA00012180"/>
    </source>
</evidence>
<feature type="domain" description="RNase H type-1" evidence="9">
    <location>
        <begin position="140"/>
        <end position="291"/>
    </location>
</feature>
<dbReference type="PANTHER" id="PTHR10642:SF26">
    <property type="entry name" value="RIBONUCLEASE H1"/>
    <property type="match status" value="1"/>
</dbReference>
<dbReference type="InterPro" id="IPR002156">
    <property type="entry name" value="RNaseH_domain"/>
</dbReference>
<dbReference type="InterPro" id="IPR012337">
    <property type="entry name" value="RNaseH-like_sf"/>
</dbReference>
<evidence type="ECO:0000313" key="10">
    <source>
        <dbReference type="EMBL" id="KAK4442602.1"/>
    </source>
</evidence>
<evidence type="ECO:0000256" key="7">
    <source>
        <dbReference type="ARBA" id="ARBA00022801"/>
    </source>
</evidence>
<evidence type="ECO:0000256" key="1">
    <source>
        <dbReference type="ARBA" id="ARBA00000077"/>
    </source>
</evidence>
<dbReference type="PANTHER" id="PTHR10642">
    <property type="entry name" value="RIBONUCLEASE H1"/>
    <property type="match status" value="1"/>
</dbReference>
<dbReference type="Proteomes" id="UP001321760">
    <property type="component" value="Unassembled WGS sequence"/>
</dbReference>
<evidence type="ECO:0000256" key="8">
    <source>
        <dbReference type="SAM" id="MobiDB-lite"/>
    </source>
</evidence>
<reference evidence="10" key="2">
    <citation type="submission" date="2023-05" db="EMBL/GenBank/DDBJ databases">
        <authorList>
            <consortium name="Lawrence Berkeley National Laboratory"/>
            <person name="Steindorff A."/>
            <person name="Hensen N."/>
            <person name="Bonometti L."/>
            <person name="Westerberg I."/>
            <person name="Brannstrom I.O."/>
            <person name="Guillou S."/>
            <person name="Cros-Aarteil S."/>
            <person name="Calhoun S."/>
            <person name="Haridas S."/>
            <person name="Kuo A."/>
            <person name="Mondo S."/>
            <person name="Pangilinan J."/>
            <person name="Riley R."/>
            <person name="Labutti K."/>
            <person name="Andreopoulos B."/>
            <person name="Lipzen A."/>
            <person name="Chen C."/>
            <person name="Yanf M."/>
            <person name="Daum C."/>
            <person name="Ng V."/>
            <person name="Clum A."/>
            <person name="Ohm R."/>
            <person name="Martin F."/>
            <person name="Silar P."/>
            <person name="Natvig D."/>
            <person name="Lalanne C."/>
            <person name="Gautier V."/>
            <person name="Ament-Velasquez S.L."/>
            <person name="Kruys A."/>
            <person name="Hutchinson M.I."/>
            <person name="Powell A.J."/>
            <person name="Barry K."/>
            <person name="Miller A.N."/>
            <person name="Grigoriev I.V."/>
            <person name="Debuchy R."/>
            <person name="Gladieux P."/>
            <person name="Thoren M.H."/>
            <person name="Johannesson H."/>
        </authorList>
    </citation>
    <scope>NUCLEOTIDE SEQUENCE</scope>
    <source>
        <strain evidence="10">PSN243</strain>
    </source>
</reference>
<accession>A0AAV9G491</accession>
<dbReference type="Gene3D" id="3.30.420.10">
    <property type="entry name" value="Ribonuclease H-like superfamily/Ribonuclease H"/>
    <property type="match status" value="1"/>
</dbReference>
<evidence type="ECO:0000256" key="2">
    <source>
        <dbReference type="ARBA" id="ARBA00005300"/>
    </source>
</evidence>
<name>A0AAV9G491_9PEZI</name>
<organism evidence="10 11">
    <name type="scientific">Podospora aff. communis PSN243</name>
    <dbReference type="NCBI Taxonomy" id="3040156"/>
    <lineage>
        <taxon>Eukaryota</taxon>
        <taxon>Fungi</taxon>
        <taxon>Dikarya</taxon>
        <taxon>Ascomycota</taxon>
        <taxon>Pezizomycotina</taxon>
        <taxon>Sordariomycetes</taxon>
        <taxon>Sordariomycetidae</taxon>
        <taxon>Sordariales</taxon>
        <taxon>Podosporaceae</taxon>
        <taxon>Podospora</taxon>
    </lineage>
</organism>
<gene>
    <name evidence="10" type="ORF">QBC34DRAFT_488762</name>
</gene>
<evidence type="ECO:0000256" key="5">
    <source>
        <dbReference type="ARBA" id="ARBA00022723"/>
    </source>
</evidence>
<evidence type="ECO:0000256" key="6">
    <source>
        <dbReference type="ARBA" id="ARBA00022759"/>
    </source>
</evidence>
<dbReference type="PROSITE" id="PS50879">
    <property type="entry name" value="RNASE_H_1"/>
    <property type="match status" value="1"/>
</dbReference>
<dbReference type="InterPro" id="IPR036397">
    <property type="entry name" value="RNaseH_sf"/>
</dbReference>
<keyword evidence="4" id="KW-0540">Nuclease</keyword>
<dbReference type="Pfam" id="PF00075">
    <property type="entry name" value="RNase_H"/>
    <property type="match status" value="1"/>
</dbReference>
<dbReference type="GO" id="GO:0003676">
    <property type="term" value="F:nucleic acid binding"/>
    <property type="evidence" value="ECO:0007669"/>
    <property type="project" value="InterPro"/>
</dbReference>
<protein>
    <recommendedName>
        <fullName evidence="3">ribonuclease H</fullName>
        <ecNumber evidence="3">3.1.26.4</ecNumber>
    </recommendedName>
</protein>
<dbReference type="EC" id="3.1.26.4" evidence="3"/>
<reference evidence="10" key="1">
    <citation type="journal article" date="2023" name="Mol. Phylogenet. Evol.">
        <title>Genome-scale phylogeny and comparative genomics of the fungal order Sordariales.</title>
        <authorList>
            <person name="Hensen N."/>
            <person name="Bonometti L."/>
            <person name="Westerberg I."/>
            <person name="Brannstrom I.O."/>
            <person name="Guillou S."/>
            <person name="Cros-Aarteil S."/>
            <person name="Calhoun S."/>
            <person name="Haridas S."/>
            <person name="Kuo A."/>
            <person name="Mondo S."/>
            <person name="Pangilinan J."/>
            <person name="Riley R."/>
            <person name="LaButti K."/>
            <person name="Andreopoulos B."/>
            <person name="Lipzen A."/>
            <person name="Chen C."/>
            <person name="Yan M."/>
            <person name="Daum C."/>
            <person name="Ng V."/>
            <person name="Clum A."/>
            <person name="Steindorff A."/>
            <person name="Ohm R.A."/>
            <person name="Martin F."/>
            <person name="Silar P."/>
            <person name="Natvig D.O."/>
            <person name="Lalanne C."/>
            <person name="Gautier V."/>
            <person name="Ament-Velasquez S.L."/>
            <person name="Kruys A."/>
            <person name="Hutchinson M.I."/>
            <person name="Powell A.J."/>
            <person name="Barry K."/>
            <person name="Miller A.N."/>
            <person name="Grigoriev I.V."/>
            <person name="Debuchy R."/>
            <person name="Gladieux P."/>
            <person name="Hiltunen Thoren M."/>
            <person name="Johannesson H."/>
        </authorList>
    </citation>
    <scope>NUCLEOTIDE SEQUENCE</scope>
    <source>
        <strain evidence="10">PSN243</strain>
    </source>
</reference>
<keyword evidence="6" id="KW-0255">Endonuclease</keyword>
<feature type="region of interest" description="Disordered" evidence="8">
    <location>
        <begin position="1"/>
        <end position="25"/>
    </location>
</feature>
<dbReference type="EMBL" id="MU866011">
    <property type="protein sequence ID" value="KAK4442602.1"/>
    <property type="molecule type" value="Genomic_DNA"/>
</dbReference>
<keyword evidence="11" id="KW-1185">Reference proteome</keyword>
<dbReference type="GO" id="GO:0004523">
    <property type="term" value="F:RNA-DNA hybrid ribonuclease activity"/>
    <property type="evidence" value="ECO:0007669"/>
    <property type="project" value="UniProtKB-EC"/>
</dbReference>
<dbReference type="GO" id="GO:0046872">
    <property type="term" value="F:metal ion binding"/>
    <property type="evidence" value="ECO:0007669"/>
    <property type="project" value="UniProtKB-KW"/>
</dbReference>
<evidence type="ECO:0000259" key="9">
    <source>
        <dbReference type="PROSITE" id="PS50879"/>
    </source>
</evidence>
<dbReference type="GO" id="GO:0043137">
    <property type="term" value="P:DNA replication, removal of RNA primer"/>
    <property type="evidence" value="ECO:0007669"/>
    <property type="project" value="TreeGrafter"/>
</dbReference>
<proteinExistence type="inferred from homology"/>
<dbReference type="AlphaFoldDB" id="A0AAV9G491"/>
<keyword evidence="7" id="KW-0378">Hydrolase</keyword>
<comment type="similarity">
    <text evidence="2">Belongs to the RNase H family.</text>
</comment>